<sequence length="378" mass="41895">MRRYRAVWALVLVLGLSLADVSSGELQKFYAQGVAPYAEGDAGVRDRAVSDFKQQVLLQAIMEIIGPESVKENETLINESILSSPDRFINAYRIISETVTGGLFRISGEAEISRQLLEDELKALGIAGPSTAGTSESEYEAIPARTILWEDRSSCENYGNEFAMMLMDFLAQKGWSINQASETTATAKSHFRWVINSELTCPENLDGSYIVGTVEIRDGATGSIEAVISERVQKEAESPILEGLISLAEIMKPQLVRILENGKATTHAESLPKREEMPLTNSTWEITVPDHPCLVRWGQLEKALIDINLTFRVSKMTIGAGGCRVFVEGLPSSFPEYLYELEEKKTVALKIDYLDPSARTLRIRIFDTFQTGSASRNQ</sequence>
<proteinExistence type="predicted"/>
<dbReference type="EMBL" id="FOUU01000002">
    <property type="protein sequence ID" value="SFM67721.1"/>
    <property type="molecule type" value="Genomic_DNA"/>
</dbReference>
<gene>
    <name evidence="1" type="ORF">SAMN05660836_01154</name>
</gene>
<evidence type="ECO:0000313" key="1">
    <source>
        <dbReference type="EMBL" id="SFM67721.1"/>
    </source>
</evidence>
<reference evidence="2" key="1">
    <citation type="submission" date="2016-10" db="EMBL/GenBank/DDBJ databases">
        <authorList>
            <person name="Varghese N."/>
            <person name="Submissions S."/>
        </authorList>
    </citation>
    <scope>NUCLEOTIDE SEQUENCE [LARGE SCALE GENOMIC DNA]</scope>
    <source>
        <strain evidence="2">DSM 9990</strain>
    </source>
</reference>
<organism evidence="1 2">
    <name type="scientific">Thermodesulforhabdus norvegica</name>
    <dbReference type="NCBI Taxonomy" id="39841"/>
    <lineage>
        <taxon>Bacteria</taxon>
        <taxon>Pseudomonadati</taxon>
        <taxon>Thermodesulfobacteriota</taxon>
        <taxon>Syntrophobacteria</taxon>
        <taxon>Syntrophobacterales</taxon>
        <taxon>Thermodesulforhabdaceae</taxon>
        <taxon>Thermodesulforhabdus</taxon>
    </lineage>
</organism>
<name>A0A1I4STH8_9BACT</name>
<dbReference type="STRING" id="39841.SAMN05660836_01154"/>
<dbReference type="AlphaFoldDB" id="A0A1I4STH8"/>
<dbReference type="Proteomes" id="UP000199611">
    <property type="component" value="Unassembled WGS sequence"/>
</dbReference>
<protein>
    <submittedName>
        <fullName evidence="1">Uncharacterized protein</fullName>
    </submittedName>
</protein>
<dbReference type="OrthoDB" id="5411902at2"/>
<keyword evidence="2" id="KW-1185">Reference proteome</keyword>
<evidence type="ECO:0000313" key="2">
    <source>
        <dbReference type="Proteomes" id="UP000199611"/>
    </source>
</evidence>
<dbReference type="RefSeq" id="WP_093394152.1">
    <property type="nucleotide sequence ID" value="NZ_FOUU01000002.1"/>
</dbReference>
<accession>A0A1I4STH8</accession>